<sequence length="134" mass="15932">MNQEQATQESIYSAYQNKQHKLCYSLETSNSMRILRCIKKGISISEVCEDNLQNLNSTIDRIDISKDDYYETKVKDRKEQTLSFQQILHQFQRRVVQMQNIAQMRLEQNSSDSNGDWVPDFEEEEEESDSFQYQ</sequence>
<dbReference type="EMBL" id="CAJJDP010000015">
    <property type="protein sequence ID" value="CAD8143587.1"/>
    <property type="molecule type" value="Genomic_DNA"/>
</dbReference>
<feature type="compositionally biased region" description="Polar residues" evidence="1">
    <location>
        <begin position="105"/>
        <end position="114"/>
    </location>
</feature>
<evidence type="ECO:0000256" key="1">
    <source>
        <dbReference type="SAM" id="MobiDB-lite"/>
    </source>
</evidence>
<name>A0A8S1SWJ6_PAROT</name>
<proteinExistence type="predicted"/>
<keyword evidence="3" id="KW-1185">Reference proteome</keyword>
<dbReference type="AlphaFoldDB" id="A0A8S1SWJ6"/>
<protein>
    <submittedName>
        <fullName evidence="2">Uncharacterized protein</fullName>
    </submittedName>
</protein>
<dbReference type="OMA" id="TTIANIC"/>
<evidence type="ECO:0000313" key="2">
    <source>
        <dbReference type="EMBL" id="CAD8143587.1"/>
    </source>
</evidence>
<comment type="caution">
    <text evidence="2">The sequence shown here is derived from an EMBL/GenBank/DDBJ whole genome shotgun (WGS) entry which is preliminary data.</text>
</comment>
<feature type="region of interest" description="Disordered" evidence="1">
    <location>
        <begin position="105"/>
        <end position="134"/>
    </location>
</feature>
<accession>A0A8S1SWJ6</accession>
<dbReference type="OrthoDB" id="10341523at2759"/>
<dbReference type="Proteomes" id="UP000683925">
    <property type="component" value="Unassembled WGS sequence"/>
</dbReference>
<feature type="compositionally biased region" description="Acidic residues" evidence="1">
    <location>
        <begin position="119"/>
        <end position="134"/>
    </location>
</feature>
<organism evidence="2 3">
    <name type="scientific">Paramecium octaurelia</name>
    <dbReference type="NCBI Taxonomy" id="43137"/>
    <lineage>
        <taxon>Eukaryota</taxon>
        <taxon>Sar</taxon>
        <taxon>Alveolata</taxon>
        <taxon>Ciliophora</taxon>
        <taxon>Intramacronucleata</taxon>
        <taxon>Oligohymenophorea</taxon>
        <taxon>Peniculida</taxon>
        <taxon>Parameciidae</taxon>
        <taxon>Paramecium</taxon>
    </lineage>
</organism>
<evidence type="ECO:0000313" key="3">
    <source>
        <dbReference type="Proteomes" id="UP000683925"/>
    </source>
</evidence>
<gene>
    <name evidence="2" type="ORF">POCTA_138.1.T0150112</name>
</gene>
<reference evidence="2" key="1">
    <citation type="submission" date="2021-01" db="EMBL/GenBank/DDBJ databases">
        <authorList>
            <consortium name="Genoscope - CEA"/>
            <person name="William W."/>
        </authorList>
    </citation>
    <scope>NUCLEOTIDE SEQUENCE</scope>
</reference>